<evidence type="ECO:0000313" key="4">
    <source>
        <dbReference type="EMBL" id="RCW69717.1"/>
    </source>
</evidence>
<dbReference type="OrthoDB" id="1357684at2"/>
<organism evidence="4 5">
    <name type="scientific">Saliterribacillus persicus</name>
    <dbReference type="NCBI Taxonomy" id="930114"/>
    <lineage>
        <taxon>Bacteria</taxon>
        <taxon>Bacillati</taxon>
        <taxon>Bacillota</taxon>
        <taxon>Bacilli</taxon>
        <taxon>Bacillales</taxon>
        <taxon>Bacillaceae</taxon>
        <taxon>Saliterribacillus</taxon>
    </lineage>
</organism>
<gene>
    <name evidence="4" type="ORF">DFR57_107105</name>
</gene>
<evidence type="ECO:0000256" key="1">
    <source>
        <dbReference type="SAM" id="MobiDB-lite"/>
    </source>
</evidence>
<reference evidence="4 5" key="1">
    <citation type="submission" date="2018-07" db="EMBL/GenBank/DDBJ databases">
        <title>Genomic Encyclopedia of Type Strains, Phase IV (KMG-IV): sequencing the most valuable type-strain genomes for metagenomic binning, comparative biology and taxonomic classification.</title>
        <authorList>
            <person name="Goeker M."/>
        </authorList>
    </citation>
    <scope>NUCLEOTIDE SEQUENCE [LARGE SCALE GENOMIC DNA]</scope>
    <source>
        <strain evidence="4 5">DSM 27696</strain>
    </source>
</reference>
<dbReference type="Pfam" id="PF12690">
    <property type="entry name" value="BsuPI"/>
    <property type="match status" value="1"/>
</dbReference>
<evidence type="ECO:0000256" key="2">
    <source>
        <dbReference type="SAM" id="SignalP"/>
    </source>
</evidence>
<accession>A0A368XT76</accession>
<feature type="compositionally biased region" description="Acidic residues" evidence="1">
    <location>
        <begin position="38"/>
        <end position="51"/>
    </location>
</feature>
<protein>
    <submittedName>
        <fullName evidence="4">Intracellular proteinase inhibitor BsuPI</fullName>
    </submittedName>
</protein>
<feature type="signal peptide" evidence="2">
    <location>
        <begin position="1"/>
        <end position="23"/>
    </location>
</feature>
<dbReference type="RefSeq" id="WP_114352938.1">
    <property type="nucleotide sequence ID" value="NZ_QPJJ01000007.1"/>
</dbReference>
<evidence type="ECO:0000259" key="3">
    <source>
        <dbReference type="Pfam" id="PF12690"/>
    </source>
</evidence>
<sequence>MQIFKSSLFIMLLMLLIACGTNGDDTKNTNQSLPNEGPPEELPEEEPETDSTNENIDALLENMIMESNTNVNNGVVTFNFSLANENNEEINLLFSSGKQFDIIVTNEENETVYHYAEGKMFTEALVEKSLAKGEKLTWQEEWEESKNLPSGSYQVELTIIPAELNKQVVEDTPFTQSFELELQNENTEEVAEGDFQNVEVDGKDGQYMVTGQFTSDVEKAAYTVEDGHNQLITETEIERTNPSENHFRFEIKIEPELLSSNSTVMLVLYTLNDGQRGEEKPIILERR</sequence>
<keyword evidence="5" id="KW-1185">Reference proteome</keyword>
<dbReference type="PROSITE" id="PS51257">
    <property type="entry name" value="PROKAR_LIPOPROTEIN"/>
    <property type="match status" value="1"/>
</dbReference>
<dbReference type="EMBL" id="QPJJ01000007">
    <property type="protein sequence ID" value="RCW69717.1"/>
    <property type="molecule type" value="Genomic_DNA"/>
</dbReference>
<comment type="caution">
    <text evidence="4">The sequence shown here is derived from an EMBL/GenBank/DDBJ whole genome shotgun (WGS) entry which is preliminary data.</text>
</comment>
<feature type="region of interest" description="Disordered" evidence="1">
    <location>
        <begin position="26"/>
        <end position="52"/>
    </location>
</feature>
<dbReference type="AlphaFoldDB" id="A0A368XT76"/>
<name>A0A368XT76_9BACI</name>
<feature type="chain" id="PRO_5016688064" evidence="2">
    <location>
        <begin position="24"/>
        <end position="287"/>
    </location>
</feature>
<evidence type="ECO:0000313" key="5">
    <source>
        <dbReference type="Proteomes" id="UP000252585"/>
    </source>
</evidence>
<dbReference type="Gene3D" id="2.60.40.2360">
    <property type="entry name" value="Intracellular proteinase inhibitor BsuPI"/>
    <property type="match status" value="1"/>
</dbReference>
<dbReference type="InterPro" id="IPR020481">
    <property type="entry name" value="Intracell_prot_inh_BsuPI"/>
</dbReference>
<keyword evidence="2" id="KW-0732">Signal</keyword>
<dbReference type="Proteomes" id="UP000252585">
    <property type="component" value="Unassembled WGS sequence"/>
</dbReference>
<feature type="domain" description="Intracellular proteinase inhibitor BsuPI" evidence="3">
    <location>
        <begin position="65"/>
        <end position="159"/>
    </location>
</feature>
<proteinExistence type="predicted"/>
<dbReference type="InterPro" id="IPR038144">
    <property type="entry name" value="IPI"/>
</dbReference>